<dbReference type="InterPro" id="IPR025110">
    <property type="entry name" value="AMP-bd_C"/>
</dbReference>
<evidence type="ECO:0000256" key="2">
    <source>
        <dbReference type="ARBA" id="ARBA00022450"/>
    </source>
</evidence>
<dbReference type="InterPro" id="IPR000873">
    <property type="entry name" value="AMP-dep_synth/lig_dom"/>
</dbReference>
<dbReference type="InterPro" id="IPR020802">
    <property type="entry name" value="TesA-like"/>
</dbReference>
<dbReference type="PROSITE" id="PS00455">
    <property type="entry name" value="AMP_BINDING"/>
    <property type="match status" value="1"/>
</dbReference>
<dbReference type="PANTHER" id="PTHR45527">
    <property type="entry name" value="NONRIBOSOMAL PEPTIDE SYNTHETASE"/>
    <property type="match status" value="1"/>
</dbReference>
<keyword evidence="2" id="KW-0596">Phosphopantetheine</keyword>
<dbReference type="InterPro" id="IPR045851">
    <property type="entry name" value="AMP-bd_C_sf"/>
</dbReference>
<keyword evidence="5" id="KW-0472">Membrane</keyword>
<dbReference type="Gene3D" id="3.40.50.1820">
    <property type="entry name" value="alpha/beta hydrolase"/>
    <property type="match status" value="1"/>
</dbReference>
<dbReference type="Pfam" id="PF00975">
    <property type="entry name" value="Thioesterase"/>
    <property type="match status" value="1"/>
</dbReference>
<feature type="transmembrane region" description="Helical" evidence="5">
    <location>
        <begin position="374"/>
        <end position="394"/>
    </location>
</feature>
<dbReference type="SUPFAM" id="SSF47336">
    <property type="entry name" value="ACP-like"/>
    <property type="match status" value="1"/>
</dbReference>
<dbReference type="SMART" id="SM00823">
    <property type="entry name" value="PKS_PP"/>
    <property type="match status" value="1"/>
</dbReference>
<proteinExistence type="predicted"/>
<dbReference type="Gene3D" id="3.40.50.12780">
    <property type="entry name" value="N-terminal domain of ligase-like"/>
    <property type="match status" value="1"/>
</dbReference>
<evidence type="ECO:0000256" key="5">
    <source>
        <dbReference type="SAM" id="Phobius"/>
    </source>
</evidence>
<feature type="transmembrane region" description="Helical" evidence="5">
    <location>
        <begin position="264"/>
        <end position="290"/>
    </location>
</feature>
<dbReference type="GO" id="GO:0016787">
    <property type="term" value="F:hydrolase activity"/>
    <property type="evidence" value="ECO:0007669"/>
    <property type="project" value="UniProtKB-KW"/>
</dbReference>
<feature type="transmembrane region" description="Helical" evidence="5">
    <location>
        <begin position="95"/>
        <end position="117"/>
    </location>
</feature>
<comment type="cofactor">
    <cofactor evidence="1">
        <name>pantetheine 4'-phosphate</name>
        <dbReference type="ChEBI" id="CHEBI:47942"/>
    </cofactor>
</comment>
<keyword evidence="5" id="KW-0812">Transmembrane</keyword>
<feature type="region of interest" description="Disordered" evidence="4">
    <location>
        <begin position="461"/>
        <end position="482"/>
    </location>
</feature>
<feature type="compositionally biased region" description="Basic and acidic residues" evidence="4">
    <location>
        <begin position="28"/>
        <end position="50"/>
    </location>
</feature>
<evidence type="ECO:0000259" key="6">
    <source>
        <dbReference type="PROSITE" id="PS50075"/>
    </source>
</evidence>
<feature type="region of interest" description="Disordered" evidence="4">
    <location>
        <begin position="25"/>
        <end position="50"/>
    </location>
</feature>
<dbReference type="Pfam" id="PF00501">
    <property type="entry name" value="AMP-binding"/>
    <property type="match status" value="1"/>
</dbReference>
<feature type="transmembrane region" description="Helical" evidence="5">
    <location>
        <begin position="62"/>
        <end position="83"/>
    </location>
</feature>
<feature type="transmembrane region" description="Helical" evidence="5">
    <location>
        <begin position="137"/>
        <end position="157"/>
    </location>
</feature>
<gene>
    <name evidence="7" type="ORF">MU0050_002572</name>
</gene>
<evidence type="ECO:0000256" key="3">
    <source>
        <dbReference type="ARBA" id="ARBA00022553"/>
    </source>
</evidence>
<dbReference type="InterPro" id="IPR029058">
    <property type="entry name" value="AB_hydrolase_fold"/>
</dbReference>
<accession>A0ABM9MEM6</accession>
<dbReference type="Gene3D" id="1.10.1200.10">
    <property type="entry name" value="ACP-like"/>
    <property type="match status" value="1"/>
</dbReference>
<dbReference type="InterPro" id="IPR006162">
    <property type="entry name" value="Ppantetheine_attach_site"/>
</dbReference>
<dbReference type="InterPro" id="IPR020845">
    <property type="entry name" value="AMP-binding_CS"/>
</dbReference>
<name>A0ABM9MEM6_9MYCO</name>
<feature type="transmembrane region" description="Helical" evidence="5">
    <location>
        <begin position="226"/>
        <end position="243"/>
    </location>
</feature>
<evidence type="ECO:0000256" key="4">
    <source>
        <dbReference type="SAM" id="MobiDB-lite"/>
    </source>
</evidence>
<feature type="transmembrane region" description="Helical" evidence="5">
    <location>
        <begin position="401"/>
        <end position="421"/>
    </location>
</feature>
<feature type="domain" description="Carrier" evidence="6">
    <location>
        <begin position="961"/>
        <end position="1036"/>
    </location>
</feature>
<feature type="transmembrane region" description="Helical" evidence="5">
    <location>
        <begin position="337"/>
        <end position="362"/>
    </location>
</feature>
<dbReference type="Pfam" id="PF13193">
    <property type="entry name" value="AMP-binding_C"/>
    <property type="match status" value="1"/>
</dbReference>
<dbReference type="InterPro" id="IPR001031">
    <property type="entry name" value="Thioesterase"/>
</dbReference>
<keyword evidence="8" id="KW-1185">Reference proteome</keyword>
<reference evidence="7 8" key="1">
    <citation type="submission" date="2023-08" db="EMBL/GenBank/DDBJ databases">
        <authorList>
            <person name="Folkvardsen B D."/>
            <person name="Norman A."/>
        </authorList>
    </citation>
    <scope>NUCLEOTIDE SEQUENCE [LARGE SCALE GENOMIC DNA]</scope>
    <source>
        <strain evidence="7 8">Mu0050</strain>
    </source>
</reference>
<dbReference type="InterPro" id="IPR042099">
    <property type="entry name" value="ANL_N_sf"/>
</dbReference>
<keyword evidence="7" id="KW-0378">Hydrolase</keyword>
<dbReference type="Proteomes" id="UP001190466">
    <property type="component" value="Chromosome"/>
</dbReference>
<dbReference type="SMART" id="SM00824">
    <property type="entry name" value="PKS_TE"/>
    <property type="match status" value="1"/>
</dbReference>
<dbReference type="SUPFAM" id="SSF53474">
    <property type="entry name" value="alpha/beta-Hydrolases"/>
    <property type="match status" value="1"/>
</dbReference>
<dbReference type="PROSITE" id="PS00012">
    <property type="entry name" value="PHOSPHOPANTETHEINE"/>
    <property type="match status" value="1"/>
</dbReference>
<dbReference type="Pfam" id="PF00550">
    <property type="entry name" value="PP-binding"/>
    <property type="match status" value="1"/>
</dbReference>
<dbReference type="PANTHER" id="PTHR45527:SF1">
    <property type="entry name" value="FATTY ACID SYNTHASE"/>
    <property type="match status" value="1"/>
</dbReference>
<keyword evidence="3" id="KW-0597">Phosphoprotein</keyword>
<evidence type="ECO:0000313" key="8">
    <source>
        <dbReference type="Proteomes" id="UP001190466"/>
    </source>
</evidence>
<protein>
    <submittedName>
        <fullName evidence="7">Alpha/beta fold hydrolase</fullName>
    </submittedName>
</protein>
<dbReference type="Gene3D" id="3.30.300.30">
    <property type="match status" value="1"/>
</dbReference>
<dbReference type="InterPro" id="IPR020806">
    <property type="entry name" value="PKS_PP-bd"/>
</dbReference>
<dbReference type="InterPro" id="IPR036736">
    <property type="entry name" value="ACP-like_sf"/>
</dbReference>
<evidence type="ECO:0000313" key="7">
    <source>
        <dbReference type="EMBL" id="CAJ1583358.1"/>
    </source>
</evidence>
<sequence length="1296" mass="137271">MPSSGQSDARSGRQIAVAPTGLAVAVDTDDRPRTGPRAAERGSARQPVEHPKLQGRALGIDIAAVMTSSAATGVLGFAFWTVAARGYDTAEVGRASAIISSATFIAILANFSLGSLYERFLPLAGGLTQRLVRQGTLFAATVGLVFGAAFLILGPRVQLFPTWYEAALFPAFVAVLAIYALQDQVLIGLGRARTIATKNISQSVTKLIAVAALIPLATGAAIVGSWVVPAAAITAIISVVVIRREAGRRSGPSTLPPTREVFQFFASSYVISAVTVSVPLLVPLIVVAQLGTEMNAYFSMCWLVIHTLGVLIGATAAPFIATASTPGADLRSCTARFVLMCGGAAVAGSVVLIATGPLILGILGPGYAEHGTTLIRMMALTLPSVALMTVYTALARLRRRLRLAVTAQILLGTTVVLGVIFTTPRWGLNAVGYSYLAAELLCTIILVGPVVAQLRKIAGTPHEQSPATTAAPGADRPEPPPVADIEYASVTERFGEVARAHPERVALRTTAGDLTYGALHTAATRWTAALTESDATRRVLPLVGDLTPQTAAVILGSFAAGVPLVPLDPALPPDRTRAILDTLTKHGYRYDQIATDTAEAPTAEDVPTRPPAPTIRSVTSIQFTSGSSGEPKAVLHTHGTWLSDWILHRDRFGILAGRKIALCMPVSFAAGLNVLVGSLLSGAEVIAVDPRRQPPDVVLDRLDGADIVMCTPSFLQSVSGYADGRTLDGVQRIVTTGEPVYSNVFRQARALAPNAVLTNWAGSSETLGIAHFDVWPTDDVPAGGIPAGIPVPHKHLAIDERGRLTVTSRYLAAGYLDPSGAQTEFVENPDGTATFITSDRARLTEDGVLVVLGRGDAAVKIRGYLVEPAEVEAALIDCPGIREAVVVADMARDTPVLIGYVAPEPGVRTPAVADIRAHLHTRLPDWMVPTHVVLLESLPRNERGKVDRRALPAPTRGPIEAPAPGVESEIAAEWARVLRLDEVGRNENLYALGGDSLSALQLVTTLGRRYCVDLTPSDLAAAPTVALLAEVVEARRDGLTPARQTRLAPTTVVLRAPTARSRNILFCFAGAGASALSFAPLAERAADTTAVVAFQPQGLANRAIPDWSVDRAAARHLKDLLAVQPTGPYWLAGHSLGAFIAIEVANHLRARGHDVELVTMLDPILPPKTVRAARVTLPEARSTLLDQTPAARGALWKRRLGLPLAGLLDGGPRQKEEALREVGVRVAHLHRPRPYSGPTLLVLSSFNVDDERIWAQLLPGEVTLRRIPCDHNSMIREPHIGRVVELMESMGTPESV</sequence>
<dbReference type="RefSeq" id="WP_316509984.1">
    <property type="nucleotide sequence ID" value="NZ_OY726395.1"/>
</dbReference>
<dbReference type="EMBL" id="OY726395">
    <property type="protein sequence ID" value="CAJ1583358.1"/>
    <property type="molecule type" value="Genomic_DNA"/>
</dbReference>
<feature type="transmembrane region" description="Helical" evidence="5">
    <location>
        <begin position="163"/>
        <end position="182"/>
    </location>
</feature>
<dbReference type="SUPFAM" id="SSF56801">
    <property type="entry name" value="Acetyl-CoA synthetase-like"/>
    <property type="match status" value="1"/>
</dbReference>
<feature type="transmembrane region" description="Helical" evidence="5">
    <location>
        <begin position="296"/>
        <end position="325"/>
    </location>
</feature>
<organism evidence="7 8">
    <name type="scientific">[Mycobacterium] wendilense</name>
    <dbReference type="NCBI Taxonomy" id="3064284"/>
    <lineage>
        <taxon>Bacteria</taxon>
        <taxon>Bacillati</taxon>
        <taxon>Actinomycetota</taxon>
        <taxon>Actinomycetes</taxon>
        <taxon>Mycobacteriales</taxon>
        <taxon>Mycobacteriaceae</taxon>
        <taxon>Mycolicibacter</taxon>
    </lineage>
</organism>
<dbReference type="PROSITE" id="PS50075">
    <property type="entry name" value="CARRIER"/>
    <property type="match status" value="1"/>
</dbReference>
<dbReference type="InterPro" id="IPR009081">
    <property type="entry name" value="PP-bd_ACP"/>
</dbReference>
<evidence type="ECO:0000256" key="1">
    <source>
        <dbReference type="ARBA" id="ARBA00001957"/>
    </source>
</evidence>
<keyword evidence="5" id="KW-1133">Transmembrane helix</keyword>